<protein>
    <submittedName>
        <fullName evidence="1">Uncharacterized protein</fullName>
    </submittedName>
</protein>
<reference evidence="1" key="1">
    <citation type="submission" date="2022-08" db="UniProtKB">
        <authorList>
            <consortium name="EnsemblMetazoa"/>
        </authorList>
    </citation>
    <scope>IDENTIFICATION</scope>
    <source>
        <strain evidence="1">EBRO</strain>
    </source>
</reference>
<dbReference type="VEuPathDB" id="VectorBase:AATE020120"/>
<dbReference type="AlphaFoldDB" id="A0A182JL61"/>
<name>A0A182JL61_ANOAO</name>
<dbReference type="EnsemblMetazoa" id="AATE020120-RA">
    <property type="protein sequence ID" value="AATE020120-PA.1"/>
    <property type="gene ID" value="AATE020120"/>
</dbReference>
<organism evidence="1">
    <name type="scientific">Anopheles atroparvus</name>
    <name type="common">European mosquito</name>
    <dbReference type="NCBI Taxonomy" id="41427"/>
    <lineage>
        <taxon>Eukaryota</taxon>
        <taxon>Metazoa</taxon>
        <taxon>Ecdysozoa</taxon>
        <taxon>Arthropoda</taxon>
        <taxon>Hexapoda</taxon>
        <taxon>Insecta</taxon>
        <taxon>Pterygota</taxon>
        <taxon>Neoptera</taxon>
        <taxon>Endopterygota</taxon>
        <taxon>Diptera</taxon>
        <taxon>Nematocera</taxon>
        <taxon>Culicoidea</taxon>
        <taxon>Culicidae</taxon>
        <taxon>Anophelinae</taxon>
        <taxon>Anopheles</taxon>
    </lineage>
</organism>
<sequence>MHARTHARSLARLTTNAVYWQPVRHWRVSGRNWEPPSDIRPVGASTGSQQDPDLRSLRHGRHSAQVEPTTNAGDDRLTPARAGGVTVVLGLPGSGFEGTLFEEASQLAGSLVPVPIGAVCSLAVVFRTARSRPGRRRVSCPVATDRETADTGDEGTVLTGECRGRPVEAAGSGDEGMDRMRRETLFPLPPLKCRGGWAPSGSGEFGPSRASSSYRFSIVALLISSCGRIATKSRPLVDHEKVPYALLVKLDAVSFRNQCALIMPSGIGRPRDPENGAL</sequence>
<accession>A0A182JL61</accession>
<proteinExistence type="predicted"/>
<evidence type="ECO:0000313" key="1">
    <source>
        <dbReference type="EnsemblMetazoa" id="AATE020120-PA.1"/>
    </source>
</evidence>